<gene>
    <name evidence="2" type="primary">LOC142178821</name>
</gene>
<evidence type="ECO:0000313" key="2">
    <source>
        <dbReference type="RefSeq" id="XP_075104661.1"/>
    </source>
</evidence>
<keyword evidence="1" id="KW-1185">Reference proteome</keyword>
<accession>A0AC58U5A5</accession>
<protein>
    <submittedName>
        <fullName evidence="2">Zinc finger BED domain-containing protein RICESLEEPER 2-like</fullName>
    </submittedName>
</protein>
<reference evidence="2" key="2">
    <citation type="submission" date="2025-08" db="UniProtKB">
        <authorList>
            <consortium name="RefSeq"/>
        </authorList>
    </citation>
    <scope>IDENTIFICATION</scope>
    <source>
        <tissue evidence="2">Leaf</tissue>
    </source>
</reference>
<proteinExistence type="predicted"/>
<reference evidence="1" key="1">
    <citation type="journal article" date="2014" name="Nat. Commun.">
        <title>The tobacco genome sequence and its comparison with those of tomato and potato.</title>
        <authorList>
            <person name="Sierro N."/>
            <person name="Battey J.N."/>
            <person name="Ouadi S."/>
            <person name="Bakaher N."/>
            <person name="Bovet L."/>
            <person name="Willig A."/>
            <person name="Goepfert S."/>
            <person name="Peitsch M.C."/>
            <person name="Ivanov N.V."/>
        </authorList>
    </citation>
    <scope>NUCLEOTIDE SEQUENCE [LARGE SCALE GENOMIC DNA]</scope>
</reference>
<organism evidence="1 2">
    <name type="scientific">Nicotiana tabacum</name>
    <name type="common">Common tobacco</name>
    <dbReference type="NCBI Taxonomy" id="4097"/>
    <lineage>
        <taxon>Eukaryota</taxon>
        <taxon>Viridiplantae</taxon>
        <taxon>Streptophyta</taxon>
        <taxon>Embryophyta</taxon>
        <taxon>Tracheophyta</taxon>
        <taxon>Spermatophyta</taxon>
        <taxon>Magnoliopsida</taxon>
        <taxon>eudicotyledons</taxon>
        <taxon>Gunneridae</taxon>
        <taxon>Pentapetalae</taxon>
        <taxon>asterids</taxon>
        <taxon>lamiids</taxon>
        <taxon>Solanales</taxon>
        <taxon>Solanaceae</taxon>
        <taxon>Nicotianoideae</taxon>
        <taxon>Nicotianeae</taxon>
        <taxon>Nicotiana</taxon>
    </lineage>
</organism>
<sequence length="462" mass="53199">MAEIQGKIGENGGSNETITTSEVDSVLSNKRKGMKERFVVWEHFQKLVDGPNRVTIVKYKYCDFTKEDFNIKNGTLGLKGHMSRCVKFPYNVETNQRLIGFQPISGGKNDVGMPVSWKFDQELCRRDLAKMIILDEQPFSHVEKEGFKNFVSALCPQFRVLSRHTVTRDCFELYGEEKQKLKKFFKETKQRESLKEVGDSVKHVRQAVRYIRQYPARWKKFKECCEIEKIACKKSLCLDVPTRWNSTYLMLNMAKEFEHAFASYDALDHGLLHYLLTHVCEYGKSVGSLVSSDWESVRLMVKFFETFFVLTLKISGSLYVTSNVHFVEICELHYNLKSLIAEDNVDLSSMARKMKEKFDKYWGTPEKMIFIACLLDPRHKFKYVTYALVSMFGEETGKNIVGEVKNYMTSLFDEYAKKHSKNDHTLSSTSSSSSETSSASSHGTQSKTSKATFFTTIQEAQS</sequence>
<dbReference type="Proteomes" id="UP000790787">
    <property type="component" value="Chromosome 3"/>
</dbReference>
<name>A0AC58U5A5_TOBAC</name>
<evidence type="ECO:0000313" key="1">
    <source>
        <dbReference type="Proteomes" id="UP000790787"/>
    </source>
</evidence>
<dbReference type="RefSeq" id="XP_075104661.1">
    <property type="nucleotide sequence ID" value="XM_075248560.1"/>
</dbReference>